<dbReference type="InterPro" id="IPR027417">
    <property type="entry name" value="P-loop_NTPase"/>
</dbReference>
<gene>
    <name evidence="8" type="ORF">AARE701A_LOCUS6808</name>
</gene>
<evidence type="ECO:0000256" key="1">
    <source>
        <dbReference type="ARBA" id="ARBA00011040"/>
    </source>
</evidence>
<evidence type="ECO:0000313" key="9">
    <source>
        <dbReference type="Proteomes" id="UP000682877"/>
    </source>
</evidence>
<keyword evidence="9" id="KW-1185">Reference proteome</keyword>
<evidence type="ECO:0000256" key="3">
    <source>
        <dbReference type="ARBA" id="ARBA00022801"/>
    </source>
</evidence>
<comment type="catalytic activity">
    <reaction evidence="6">
        <text>ATP + H2O = ADP + phosphate + H(+)</text>
        <dbReference type="Rhea" id="RHEA:13065"/>
        <dbReference type="ChEBI" id="CHEBI:15377"/>
        <dbReference type="ChEBI" id="CHEBI:15378"/>
        <dbReference type="ChEBI" id="CHEBI:30616"/>
        <dbReference type="ChEBI" id="CHEBI:43474"/>
        <dbReference type="ChEBI" id="CHEBI:456216"/>
    </reaction>
    <physiologicalReaction direction="left-to-right" evidence="6">
        <dbReference type="Rhea" id="RHEA:13066"/>
    </physiologicalReaction>
</comment>
<dbReference type="PANTHER" id="PTHR10803">
    <property type="entry name" value="ARSENICAL PUMP-DRIVING ATPASE ARSENITE-TRANSLOCATING ATPASE"/>
    <property type="match status" value="1"/>
</dbReference>
<keyword evidence="2" id="KW-0547">Nucleotide-binding</keyword>
<evidence type="ECO:0000259" key="7">
    <source>
        <dbReference type="Pfam" id="PF02374"/>
    </source>
</evidence>
<evidence type="ECO:0000256" key="2">
    <source>
        <dbReference type="ARBA" id="ARBA00022741"/>
    </source>
</evidence>
<dbReference type="FunFam" id="3.40.50.300:FF:000936">
    <property type="entry name" value="Arsenical pump-driving ATPase"/>
    <property type="match status" value="1"/>
</dbReference>
<sequence length="410" mass="44737">MATLSSYLLSSPPLCKSRFSATSLVSGIDFISFSPRTTLSSSIVSPAILALSVKHNRRRKSLQVKSVASPTETVSEFEEMVSGTKRKYYMLGGKGGVGKTSCAASLAVRFANNGHPTLVVSTDPAHSLSDSFAQDLTGGMLVPVEGPEAPLFALEINPEKAREEFRSASQMNGGTGVKDFMDGMGLGMLVEQLGELKLGELLDTPPPGLDEAIAISKVIQFLESPEYSMFTRIVFDTAPTGHTLRLLSLPDFLDASIGKILKLRQKITSATSAIKSVFGKEENRPDAADKLERLRERMVKVRELFRDTESTEFVIVTIPTVMAVSESSRLSASLKKESVPVKRLIVNQILPPSSSDCKFCSIKRKDQMRALDMIREDSELSALTLMEAPLVDMEIRGVPALRFLGDIIWK</sequence>
<proteinExistence type="inferred from homology"/>
<evidence type="ECO:0000256" key="5">
    <source>
        <dbReference type="ARBA" id="ARBA00022946"/>
    </source>
</evidence>
<dbReference type="Pfam" id="PF02374">
    <property type="entry name" value="ArsA_ATPase"/>
    <property type="match status" value="1"/>
</dbReference>
<dbReference type="GO" id="GO:0005524">
    <property type="term" value="F:ATP binding"/>
    <property type="evidence" value="ECO:0007669"/>
    <property type="project" value="UniProtKB-KW"/>
</dbReference>
<dbReference type="InterPro" id="IPR016300">
    <property type="entry name" value="ATPase_ArsA/GET3"/>
</dbReference>
<dbReference type="Gene3D" id="3.40.50.300">
    <property type="entry name" value="P-loop containing nucleotide triphosphate hydrolases"/>
    <property type="match status" value="1"/>
</dbReference>
<comment type="similarity">
    <text evidence="1">Belongs to the arsA ATPase family.</text>
</comment>
<dbReference type="PANTHER" id="PTHR10803:SF0">
    <property type="entry name" value="ATPASE GET3B"/>
    <property type="match status" value="1"/>
</dbReference>
<evidence type="ECO:0000256" key="6">
    <source>
        <dbReference type="ARBA" id="ARBA00048778"/>
    </source>
</evidence>
<keyword evidence="3" id="KW-0378">Hydrolase</keyword>
<keyword evidence="4" id="KW-0067">ATP-binding</keyword>
<dbReference type="EMBL" id="LR999453">
    <property type="protein sequence ID" value="CAE5966757.1"/>
    <property type="molecule type" value="Genomic_DNA"/>
</dbReference>
<dbReference type="SUPFAM" id="SSF52540">
    <property type="entry name" value="P-loop containing nucleoside triphosphate hydrolases"/>
    <property type="match status" value="1"/>
</dbReference>
<dbReference type="CDD" id="cd02035">
    <property type="entry name" value="ArsA"/>
    <property type="match status" value="1"/>
</dbReference>
<protein>
    <recommendedName>
        <fullName evidence="7">ArsA/GET3 Anion-transporting ATPase-like domain-containing protein</fullName>
    </recommendedName>
</protein>
<dbReference type="AlphaFoldDB" id="A0A8S1ZV38"/>
<organism evidence="8 9">
    <name type="scientific">Arabidopsis arenosa</name>
    <name type="common">Sand rock-cress</name>
    <name type="synonym">Cardaminopsis arenosa</name>
    <dbReference type="NCBI Taxonomy" id="38785"/>
    <lineage>
        <taxon>Eukaryota</taxon>
        <taxon>Viridiplantae</taxon>
        <taxon>Streptophyta</taxon>
        <taxon>Embryophyta</taxon>
        <taxon>Tracheophyta</taxon>
        <taxon>Spermatophyta</taxon>
        <taxon>Magnoliopsida</taxon>
        <taxon>eudicotyledons</taxon>
        <taxon>Gunneridae</taxon>
        <taxon>Pentapetalae</taxon>
        <taxon>rosids</taxon>
        <taxon>malvids</taxon>
        <taxon>Brassicales</taxon>
        <taxon>Brassicaceae</taxon>
        <taxon>Camelineae</taxon>
        <taxon>Arabidopsis</taxon>
    </lineage>
</organism>
<reference evidence="8" key="1">
    <citation type="submission" date="2021-01" db="EMBL/GenBank/DDBJ databases">
        <authorList>
            <person name="Bezrukov I."/>
        </authorList>
    </citation>
    <scope>NUCLEOTIDE SEQUENCE</scope>
</reference>
<keyword evidence="5" id="KW-0809">Transit peptide</keyword>
<dbReference type="GO" id="GO:0016887">
    <property type="term" value="F:ATP hydrolysis activity"/>
    <property type="evidence" value="ECO:0007669"/>
    <property type="project" value="InterPro"/>
</dbReference>
<dbReference type="GO" id="GO:0043529">
    <property type="term" value="C:GET complex"/>
    <property type="evidence" value="ECO:0007669"/>
    <property type="project" value="TreeGrafter"/>
</dbReference>
<evidence type="ECO:0000256" key="4">
    <source>
        <dbReference type="ARBA" id="ARBA00022840"/>
    </source>
</evidence>
<feature type="domain" description="ArsA/GET3 Anion-transporting ATPase-like" evidence="7">
    <location>
        <begin position="87"/>
        <end position="408"/>
    </location>
</feature>
<dbReference type="NCBIfam" id="TIGR00345">
    <property type="entry name" value="GET3_arsA_TRC40"/>
    <property type="match status" value="1"/>
</dbReference>
<dbReference type="InterPro" id="IPR025723">
    <property type="entry name" value="ArsA/GET3_ATPase-like"/>
</dbReference>
<dbReference type="GO" id="GO:0071816">
    <property type="term" value="P:tail-anchored membrane protein insertion into ER membrane"/>
    <property type="evidence" value="ECO:0007669"/>
    <property type="project" value="TreeGrafter"/>
</dbReference>
<evidence type="ECO:0000313" key="8">
    <source>
        <dbReference type="EMBL" id="CAE5966757.1"/>
    </source>
</evidence>
<accession>A0A8S1ZV38</accession>
<dbReference type="Proteomes" id="UP000682877">
    <property type="component" value="Chromosome 3"/>
</dbReference>
<name>A0A8S1ZV38_ARAAE</name>